<dbReference type="PANTHER" id="PTHR36571:SF1">
    <property type="entry name" value="PROTEIN YGIW"/>
    <property type="match status" value="1"/>
</dbReference>
<dbReference type="EMBL" id="CP115920">
    <property type="protein sequence ID" value="XCD15344.1"/>
    <property type="molecule type" value="Genomic_DNA"/>
</dbReference>
<sequence length="125" mass="13467">MKKCAVAALAMSLLFVTNVFAQQNTAGGGFKGPSAEDNLNTVQDILDATWLSDGTYVTVVGKITMSLGNELYTFTDSTGSMTIEIDDDEWRGQTVTPDHTIKIKGEIDKNDSDSAVDVESIEIVQ</sequence>
<dbReference type="PANTHER" id="PTHR36571">
    <property type="entry name" value="PROTEIN YGIW"/>
    <property type="match status" value="1"/>
</dbReference>
<gene>
    <name evidence="3" type="ORF">PG915_12215</name>
</gene>
<organism evidence="3">
    <name type="scientific">Vibrio chaetopteri</name>
    <dbReference type="NCBI Taxonomy" id="3016528"/>
    <lineage>
        <taxon>Bacteria</taxon>
        <taxon>Pseudomonadati</taxon>
        <taxon>Pseudomonadota</taxon>
        <taxon>Gammaproteobacteria</taxon>
        <taxon>Vibrionales</taxon>
        <taxon>Vibrionaceae</taxon>
        <taxon>Vibrio</taxon>
    </lineage>
</organism>
<dbReference type="SUPFAM" id="SSF101756">
    <property type="entry name" value="Hypothetical protein YgiW"/>
    <property type="match status" value="1"/>
</dbReference>
<keyword evidence="1 2" id="KW-0732">Signal</keyword>
<dbReference type="Gene3D" id="2.40.50.200">
    <property type="entry name" value="Bacterial OB-fold"/>
    <property type="match status" value="1"/>
</dbReference>
<dbReference type="AlphaFoldDB" id="A0AAU8BH67"/>
<accession>A0AAU8BH67</accession>
<evidence type="ECO:0000256" key="1">
    <source>
        <dbReference type="ARBA" id="ARBA00022729"/>
    </source>
</evidence>
<dbReference type="InterPro" id="IPR005220">
    <property type="entry name" value="CarO-like"/>
</dbReference>
<evidence type="ECO:0000313" key="3">
    <source>
        <dbReference type="EMBL" id="XCD15344.1"/>
    </source>
</evidence>
<proteinExistence type="predicted"/>
<dbReference type="KEGG" id="vck:PG915_12215"/>
<dbReference type="RefSeq" id="WP_353496766.1">
    <property type="nucleotide sequence ID" value="NZ_CP115920.1"/>
</dbReference>
<dbReference type="InterPro" id="IPR036700">
    <property type="entry name" value="BOBF_sf"/>
</dbReference>
<name>A0AAU8BH67_9VIBR</name>
<dbReference type="NCBIfam" id="NF033674">
    <property type="entry name" value="stress_OB_fold"/>
    <property type="match status" value="1"/>
</dbReference>
<dbReference type="Pfam" id="PF04076">
    <property type="entry name" value="BOF"/>
    <property type="match status" value="1"/>
</dbReference>
<feature type="signal peptide" evidence="2">
    <location>
        <begin position="1"/>
        <end position="21"/>
    </location>
</feature>
<protein>
    <submittedName>
        <fullName evidence="3">YgiW/YdeI family stress tolerance OB fold protein</fullName>
    </submittedName>
</protein>
<evidence type="ECO:0000256" key="2">
    <source>
        <dbReference type="SAM" id="SignalP"/>
    </source>
</evidence>
<reference evidence="3" key="1">
    <citation type="submission" date="2023-01" db="EMBL/GenBank/DDBJ databases">
        <title>Vibrio sp. CB1-14 genome sequencing.</title>
        <authorList>
            <person name="Otstavnykh N."/>
            <person name="Isaeva M."/>
            <person name="Meleshko D."/>
        </authorList>
    </citation>
    <scope>NUCLEOTIDE SEQUENCE</scope>
    <source>
        <strain evidence="3">CB1-14</strain>
    </source>
</reference>
<feature type="chain" id="PRO_5043571672" evidence="2">
    <location>
        <begin position="22"/>
        <end position="125"/>
    </location>
</feature>